<dbReference type="Pfam" id="PF09925">
    <property type="entry name" value="DUF2157"/>
    <property type="match status" value="1"/>
</dbReference>
<feature type="transmembrane region" description="Helical" evidence="1">
    <location>
        <begin position="155"/>
        <end position="175"/>
    </location>
</feature>
<feature type="transmembrane region" description="Helical" evidence="1">
    <location>
        <begin position="247"/>
        <end position="265"/>
    </location>
</feature>
<dbReference type="EMBL" id="FRBL01000002">
    <property type="protein sequence ID" value="SHL21155.1"/>
    <property type="molecule type" value="Genomic_DNA"/>
</dbReference>
<feature type="transmembrane region" description="Helical" evidence="1">
    <location>
        <begin position="274"/>
        <end position="297"/>
    </location>
</feature>
<feature type="transmembrane region" description="Helical" evidence="1">
    <location>
        <begin position="303"/>
        <end position="324"/>
    </location>
</feature>
<reference evidence="3 4" key="1">
    <citation type="submission" date="2016-11" db="EMBL/GenBank/DDBJ databases">
        <authorList>
            <person name="Jaros S."/>
            <person name="Januszkiewicz K."/>
            <person name="Wedrychowicz H."/>
        </authorList>
    </citation>
    <scope>NUCLEOTIDE SEQUENCE [LARGE SCALE GENOMIC DNA]</scope>
    <source>
        <strain evidence="3 4">DSM 27406</strain>
    </source>
</reference>
<keyword evidence="1" id="KW-0812">Transmembrane</keyword>
<proteinExistence type="predicted"/>
<evidence type="ECO:0000313" key="4">
    <source>
        <dbReference type="Proteomes" id="UP000184420"/>
    </source>
</evidence>
<feature type="transmembrane region" description="Helical" evidence="1">
    <location>
        <begin position="64"/>
        <end position="85"/>
    </location>
</feature>
<evidence type="ECO:0000259" key="2">
    <source>
        <dbReference type="Pfam" id="PF09925"/>
    </source>
</evidence>
<evidence type="ECO:0000256" key="1">
    <source>
        <dbReference type="SAM" id="Phobius"/>
    </source>
</evidence>
<dbReference type="OrthoDB" id="650263at2"/>
<gene>
    <name evidence="3" type="ORF">SAMN05444266_102464</name>
</gene>
<name>A0A1M6YSS5_9BACT</name>
<keyword evidence="4" id="KW-1185">Reference proteome</keyword>
<keyword evidence="1" id="KW-1133">Transmembrane helix</keyword>
<keyword evidence="1" id="KW-0472">Membrane</keyword>
<organism evidence="3 4">
    <name type="scientific">Chitinophaga jiangningensis</name>
    <dbReference type="NCBI Taxonomy" id="1419482"/>
    <lineage>
        <taxon>Bacteria</taxon>
        <taxon>Pseudomonadati</taxon>
        <taxon>Bacteroidota</taxon>
        <taxon>Chitinophagia</taxon>
        <taxon>Chitinophagales</taxon>
        <taxon>Chitinophagaceae</taxon>
        <taxon>Chitinophaga</taxon>
    </lineage>
</organism>
<dbReference type="STRING" id="1419482.SAMN05444266_102464"/>
<feature type="transmembrane region" description="Helical" evidence="1">
    <location>
        <begin position="187"/>
        <end position="204"/>
    </location>
</feature>
<dbReference type="RefSeq" id="WP_073079270.1">
    <property type="nucleotide sequence ID" value="NZ_FRBL01000002.1"/>
</dbReference>
<feature type="transmembrane region" description="Helical" evidence="1">
    <location>
        <begin position="216"/>
        <end position="235"/>
    </location>
</feature>
<feature type="domain" description="DUF2157" evidence="2">
    <location>
        <begin position="8"/>
        <end position="151"/>
    </location>
</feature>
<feature type="transmembrane region" description="Helical" evidence="1">
    <location>
        <begin position="129"/>
        <end position="150"/>
    </location>
</feature>
<feature type="transmembrane region" description="Helical" evidence="1">
    <location>
        <begin position="40"/>
        <end position="58"/>
    </location>
</feature>
<dbReference type="AlphaFoldDB" id="A0A1M6YSS5"/>
<accession>A0A1M6YSS5</accession>
<evidence type="ECO:0000313" key="3">
    <source>
        <dbReference type="EMBL" id="SHL21155.1"/>
    </source>
</evidence>
<feature type="transmembrane region" description="Helical" evidence="1">
    <location>
        <begin position="105"/>
        <end position="123"/>
    </location>
</feature>
<dbReference type="InterPro" id="IPR018677">
    <property type="entry name" value="DUF2157"/>
</dbReference>
<protein>
    <submittedName>
        <fullName evidence="3">Predicted membrane protein</fullName>
    </submittedName>
</protein>
<dbReference type="Proteomes" id="UP000184420">
    <property type="component" value="Unassembled WGS sequence"/>
</dbReference>
<sequence length="335" mass="37409">MNIHLFDKLQRAGHLSPGSADKLQNAAATRLFSLHWELKTILYLGVLLLSGGLGILVYKNIDTIGHQVILVAIAAACAGCFYYCYRHKKPFTWEKVSSPTPFFDYILLLGCLLFITFITYLQGTYTVFANHYGTAVFIPLVVLLFSAYYFDHIGVLSLAITNFAAWLGVNISPYALMGGLSLNDSHLIRTGALLGVGVCLADFLSNHFHKKAHFGFTYRNFGTHIFLIACLAGMFSSDFGFTISEGINYYFVWFILLAAGCCWCFRDAFKHRSFYFLLIVSLYAYVAVSYVIIRLLILVDDIGAVYTGFLYFIASAIGLIVFLVKANKKIKHASL</sequence>